<sequence length="211" mass="23815">MDRFAVQEMKCMLCQEEQPIGAQCRGCGATMGRYYCCQCRLIDDGPHKEIFHCDGCGICLGGHRDDYFHCQGCDACVAVAVRERHGCTERILHSDCPICGDTFFDSTRTVVQATCKHLIHADCLEESVKYSYRCPLCSMSLCDTRQLFSAIDDYMRISSMPPEYCRRISRIFCSDCRKHSTAAFHFVYHKCGNCSSYNTAVLAESRATAHS</sequence>
<evidence type="ECO:0000259" key="2">
    <source>
        <dbReference type="PROSITE" id="PS50089"/>
    </source>
</evidence>
<dbReference type="AlphaFoldDB" id="A0A9W8D0N7"/>
<dbReference type="PROSITE" id="PS51270">
    <property type="entry name" value="ZF_CTCHY"/>
    <property type="match status" value="1"/>
</dbReference>
<keyword evidence="1" id="KW-0862">Zinc</keyword>
<evidence type="ECO:0000259" key="4">
    <source>
        <dbReference type="PROSITE" id="PS51270"/>
    </source>
</evidence>
<dbReference type="GO" id="GO:0005634">
    <property type="term" value="C:nucleus"/>
    <property type="evidence" value="ECO:0007669"/>
    <property type="project" value="TreeGrafter"/>
</dbReference>
<name>A0A9W8D0N7_9FUNG</name>
<proteinExistence type="predicted"/>
<reference evidence="5" key="1">
    <citation type="submission" date="2022-07" db="EMBL/GenBank/DDBJ databases">
        <title>Phylogenomic reconstructions and comparative analyses of Kickxellomycotina fungi.</title>
        <authorList>
            <person name="Reynolds N.K."/>
            <person name="Stajich J.E."/>
            <person name="Barry K."/>
            <person name="Grigoriev I.V."/>
            <person name="Crous P."/>
            <person name="Smith M.E."/>
        </authorList>
    </citation>
    <scope>NUCLEOTIDE SEQUENCE</scope>
    <source>
        <strain evidence="5">BCRC 34381</strain>
    </source>
</reference>
<evidence type="ECO:0000313" key="6">
    <source>
        <dbReference type="Proteomes" id="UP001143981"/>
    </source>
</evidence>
<dbReference type="PROSITE" id="PS51266">
    <property type="entry name" value="ZF_CHY"/>
    <property type="match status" value="1"/>
</dbReference>
<dbReference type="Pfam" id="PF13639">
    <property type="entry name" value="zf-RING_2"/>
    <property type="match status" value="1"/>
</dbReference>
<dbReference type="EMBL" id="JANBOI010000008">
    <property type="protein sequence ID" value="KAJ1735922.1"/>
    <property type="molecule type" value="Genomic_DNA"/>
</dbReference>
<dbReference type="PROSITE" id="PS50089">
    <property type="entry name" value="ZF_RING_2"/>
    <property type="match status" value="1"/>
</dbReference>
<dbReference type="Proteomes" id="UP001143981">
    <property type="component" value="Unassembled WGS sequence"/>
</dbReference>
<keyword evidence="1" id="KW-0863">Zinc-finger</keyword>
<gene>
    <name evidence="5" type="ORF">LPJ61_000295</name>
</gene>
<dbReference type="InterPro" id="IPR037275">
    <property type="entry name" value="Znf_CTCHY_sf"/>
</dbReference>
<keyword evidence="1" id="KW-0479">Metal-binding</keyword>
<comment type="caution">
    <text evidence="5">The sequence shown here is derived from an EMBL/GenBank/DDBJ whole genome shotgun (WGS) entry which is preliminary data.</text>
</comment>
<dbReference type="InterPro" id="IPR001841">
    <property type="entry name" value="Znf_RING"/>
</dbReference>
<organism evidence="5 6">
    <name type="scientific">Coemansia biformis</name>
    <dbReference type="NCBI Taxonomy" id="1286918"/>
    <lineage>
        <taxon>Eukaryota</taxon>
        <taxon>Fungi</taxon>
        <taxon>Fungi incertae sedis</taxon>
        <taxon>Zoopagomycota</taxon>
        <taxon>Kickxellomycotina</taxon>
        <taxon>Kickxellomycetes</taxon>
        <taxon>Kickxellales</taxon>
        <taxon>Kickxellaceae</taxon>
        <taxon>Coemansia</taxon>
    </lineage>
</organism>
<dbReference type="Gene3D" id="2.20.28.10">
    <property type="match status" value="1"/>
</dbReference>
<feature type="domain" description="CTCHY-type" evidence="4">
    <location>
        <begin position="31"/>
        <end position="95"/>
    </location>
</feature>
<dbReference type="SUPFAM" id="SSF57850">
    <property type="entry name" value="RING/U-box"/>
    <property type="match status" value="1"/>
</dbReference>
<evidence type="ECO:0008006" key="7">
    <source>
        <dbReference type="Google" id="ProtNLM"/>
    </source>
</evidence>
<protein>
    <recommendedName>
        <fullName evidence="7">Zf-CHY-domain-containing protein</fullName>
    </recommendedName>
</protein>
<dbReference type="GO" id="GO:0061630">
    <property type="term" value="F:ubiquitin protein ligase activity"/>
    <property type="evidence" value="ECO:0007669"/>
    <property type="project" value="TreeGrafter"/>
</dbReference>
<feature type="domain" description="RING-type" evidence="2">
    <location>
        <begin position="96"/>
        <end position="138"/>
    </location>
</feature>
<feature type="domain" description="CHY-type" evidence="3">
    <location>
        <begin position="1"/>
        <end position="29"/>
    </location>
</feature>
<evidence type="ECO:0000313" key="5">
    <source>
        <dbReference type="EMBL" id="KAJ1735922.1"/>
    </source>
</evidence>
<dbReference type="InterPro" id="IPR008913">
    <property type="entry name" value="Znf_CHY"/>
</dbReference>
<dbReference type="SUPFAM" id="SSF161245">
    <property type="entry name" value="Zinc hairpin stack"/>
    <property type="match status" value="1"/>
</dbReference>
<accession>A0A9W8D0N7</accession>
<dbReference type="PANTHER" id="PTHR21319:SF0">
    <property type="entry name" value="AND RING FINGER DOMAIN PROTEIN, PUTATIVE (AFU_ORTHOLOGUE AFUA_1G08900)-RELATED"/>
    <property type="match status" value="1"/>
</dbReference>
<evidence type="ECO:0000259" key="3">
    <source>
        <dbReference type="PROSITE" id="PS51266"/>
    </source>
</evidence>
<dbReference type="OrthoDB" id="411372at2759"/>
<dbReference type="PANTHER" id="PTHR21319">
    <property type="entry name" value="RING FINGER AND CHY ZINC FINGER DOMAIN-CONTAINING PROTEIN 1"/>
    <property type="match status" value="1"/>
</dbReference>
<keyword evidence="6" id="KW-1185">Reference proteome</keyword>
<dbReference type="GO" id="GO:0016567">
    <property type="term" value="P:protein ubiquitination"/>
    <property type="evidence" value="ECO:0007669"/>
    <property type="project" value="TreeGrafter"/>
</dbReference>
<dbReference type="GO" id="GO:0006511">
    <property type="term" value="P:ubiquitin-dependent protein catabolic process"/>
    <property type="evidence" value="ECO:0007669"/>
    <property type="project" value="TreeGrafter"/>
</dbReference>
<dbReference type="Pfam" id="PF14599">
    <property type="entry name" value="zinc_ribbon_6"/>
    <property type="match status" value="1"/>
</dbReference>
<dbReference type="InterPro" id="IPR039512">
    <property type="entry name" value="RCHY1_zinc-ribbon"/>
</dbReference>
<dbReference type="GO" id="GO:0008270">
    <property type="term" value="F:zinc ion binding"/>
    <property type="evidence" value="ECO:0007669"/>
    <property type="project" value="UniProtKB-KW"/>
</dbReference>
<dbReference type="Gene3D" id="3.30.40.10">
    <property type="entry name" value="Zinc/RING finger domain, C3HC4 (zinc finger)"/>
    <property type="match status" value="1"/>
</dbReference>
<dbReference type="InterPro" id="IPR017921">
    <property type="entry name" value="Znf_CTCHY"/>
</dbReference>
<dbReference type="InterPro" id="IPR013083">
    <property type="entry name" value="Znf_RING/FYVE/PHD"/>
</dbReference>
<evidence type="ECO:0000256" key="1">
    <source>
        <dbReference type="PROSITE-ProRule" id="PRU00601"/>
    </source>
</evidence>
<dbReference type="SMART" id="SM00184">
    <property type="entry name" value="RING"/>
    <property type="match status" value="1"/>
</dbReference>